<dbReference type="STRING" id="599839.J4H579"/>
<evidence type="ECO:0000313" key="4">
    <source>
        <dbReference type="Proteomes" id="UP000006352"/>
    </source>
</evidence>
<dbReference type="InterPro" id="IPR002018">
    <property type="entry name" value="CarbesteraseB"/>
</dbReference>
<dbReference type="PANTHER" id="PTHR11559">
    <property type="entry name" value="CARBOXYLESTERASE"/>
    <property type="match status" value="1"/>
</dbReference>
<reference evidence="3 4" key="1">
    <citation type="journal article" date="2012" name="Appl. Environ. Microbiol.">
        <title>Short-read sequencing for genomic analysis of the brown rot fungus Fibroporia radiculosa.</title>
        <authorList>
            <person name="Tang J.D."/>
            <person name="Perkins A.D."/>
            <person name="Sonstegard T.S."/>
            <person name="Schroeder S.G."/>
            <person name="Burgess S.C."/>
            <person name="Diehl S.V."/>
        </authorList>
    </citation>
    <scope>NUCLEOTIDE SEQUENCE [LARGE SCALE GENOMIC DNA]</scope>
    <source>
        <strain evidence="3 4">TFFH 294</strain>
    </source>
</reference>
<dbReference type="EMBL" id="HE797269">
    <property type="protein sequence ID" value="CCM06269.1"/>
    <property type="molecule type" value="Genomic_DNA"/>
</dbReference>
<organism evidence="3 4">
    <name type="scientific">Fibroporia radiculosa</name>
    <dbReference type="NCBI Taxonomy" id="599839"/>
    <lineage>
        <taxon>Eukaryota</taxon>
        <taxon>Fungi</taxon>
        <taxon>Dikarya</taxon>
        <taxon>Basidiomycota</taxon>
        <taxon>Agaricomycotina</taxon>
        <taxon>Agaricomycetes</taxon>
        <taxon>Polyporales</taxon>
        <taxon>Fibroporiaceae</taxon>
        <taxon>Fibroporia</taxon>
    </lineage>
</organism>
<feature type="signal peptide" evidence="1">
    <location>
        <begin position="1"/>
        <end position="18"/>
    </location>
</feature>
<protein>
    <recommendedName>
        <fullName evidence="2">Carboxylesterase type B domain-containing protein</fullName>
    </recommendedName>
</protein>
<feature type="domain" description="Carboxylesterase type B" evidence="2">
    <location>
        <begin position="54"/>
        <end position="205"/>
    </location>
</feature>
<dbReference type="Proteomes" id="UP000006352">
    <property type="component" value="Unassembled WGS sequence"/>
</dbReference>
<proteinExistence type="predicted"/>
<dbReference type="InterPro" id="IPR050309">
    <property type="entry name" value="Type-B_Carboxylest/Lipase"/>
</dbReference>
<dbReference type="OrthoDB" id="408631at2759"/>
<keyword evidence="1" id="KW-0732">Signal</keyword>
<dbReference type="Pfam" id="PF00135">
    <property type="entry name" value="COesterase"/>
    <property type="match status" value="1"/>
</dbReference>
<dbReference type="AlphaFoldDB" id="J4H579"/>
<evidence type="ECO:0000259" key="2">
    <source>
        <dbReference type="Pfam" id="PF00135"/>
    </source>
</evidence>
<accession>J4H579</accession>
<dbReference type="RefSeq" id="XP_012185552.1">
    <property type="nucleotide sequence ID" value="XM_012330162.1"/>
</dbReference>
<gene>
    <name evidence="3" type="ORF">FIBRA_08519</name>
</gene>
<dbReference type="InterPro" id="IPR029058">
    <property type="entry name" value="AB_hydrolase_fold"/>
</dbReference>
<feature type="chain" id="PRO_5003778307" description="Carboxylesterase type B domain-containing protein" evidence="1">
    <location>
        <begin position="19"/>
        <end position="205"/>
    </location>
</feature>
<evidence type="ECO:0000256" key="1">
    <source>
        <dbReference type="SAM" id="SignalP"/>
    </source>
</evidence>
<dbReference type="SUPFAM" id="SSF53474">
    <property type="entry name" value="alpha/beta-Hydrolases"/>
    <property type="match status" value="1"/>
</dbReference>
<dbReference type="HOGENOM" id="CLU_006586_4_1_1"/>
<keyword evidence="4" id="KW-1185">Reference proteome</keyword>
<dbReference type="Gene3D" id="3.40.50.1820">
    <property type="entry name" value="alpha/beta hydrolase"/>
    <property type="match status" value="1"/>
</dbReference>
<dbReference type="InParanoid" id="J4H579"/>
<name>J4H579_9APHY</name>
<sequence length="205" mass="22177">MPLTGKLAFRALASTVLSFLPHTLSQATFSPNNVPPGPVVDVGYASFLGNASLPGVEFFGGIRYVQPPLDDLRWRAPEMLNETPVADKNITDARHWGSICIQQPAQVGFGSEDCLTLNVWRSPNTKAGDNLPVAVYIHGGGNYYGSAQGFPMNTWITENDGSIVAVNLQYRLGMLGFLASSIVEEDGNANVGLLDQRAALNWVRR</sequence>
<dbReference type="GeneID" id="24101169"/>
<evidence type="ECO:0000313" key="3">
    <source>
        <dbReference type="EMBL" id="CCM06269.1"/>
    </source>
</evidence>